<dbReference type="InterPro" id="IPR029066">
    <property type="entry name" value="PLP-binding_barrel"/>
</dbReference>
<evidence type="ECO:0000256" key="2">
    <source>
        <dbReference type="ARBA" id="ARBA00022898"/>
    </source>
</evidence>
<evidence type="ECO:0000313" key="6">
    <source>
        <dbReference type="Proteomes" id="UP000035159"/>
    </source>
</evidence>
<dbReference type="SUPFAM" id="SSF51419">
    <property type="entry name" value="PLP-binding barrel"/>
    <property type="match status" value="1"/>
</dbReference>
<dbReference type="PANTHER" id="PTHR30511">
    <property type="entry name" value="ALANINE RACEMASE"/>
    <property type="match status" value="1"/>
</dbReference>
<dbReference type="GO" id="GO:0008784">
    <property type="term" value="F:alanine racemase activity"/>
    <property type="evidence" value="ECO:0007669"/>
    <property type="project" value="TreeGrafter"/>
</dbReference>
<keyword evidence="6" id="KW-1185">Reference proteome</keyword>
<dbReference type="GO" id="GO:0005829">
    <property type="term" value="C:cytosol"/>
    <property type="evidence" value="ECO:0007669"/>
    <property type="project" value="TreeGrafter"/>
</dbReference>
<dbReference type="InterPro" id="IPR001608">
    <property type="entry name" value="Ala_racemase_N"/>
</dbReference>
<dbReference type="PATRIC" id="fig|1330330.3.peg.646"/>
<gene>
    <name evidence="5" type="ORF">IX53_03230</name>
</gene>
<dbReference type="Pfam" id="PF01168">
    <property type="entry name" value="Ala_racemase_N"/>
    <property type="match status" value="1"/>
</dbReference>
<dbReference type="PANTHER" id="PTHR30511:SF3">
    <property type="entry name" value="LYSINE RACEMASE"/>
    <property type="match status" value="1"/>
</dbReference>
<dbReference type="InterPro" id="IPR000821">
    <property type="entry name" value="Ala_racemase"/>
</dbReference>
<dbReference type="EMBL" id="CP011232">
    <property type="protein sequence ID" value="AKI96998.1"/>
    <property type="molecule type" value="Genomic_DNA"/>
</dbReference>
<dbReference type="GO" id="GO:0030170">
    <property type="term" value="F:pyridoxal phosphate binding"/>
    <property type="evidence" value="ECO:0007669"/>
    <property type="project" value="TreeGrafter"/>
</dbReference>
<proteinExistence type="predicted"/>
<dbReference type="STRING" id="1330330.IX53_03230"/>
<protein>
    <submittedName>
        <fullName evidence="5">Alanine racemase</fullName>
    </submittedName>
</protein>
<organism evidence="5 6">
    <name type="scientific">Kosmotoga pacifica</name>
    <dbReference type="NCBI Taxonomy" id="1330330"/>
    <lineage>
        <taxon>Bacteria</taxon>
        <taxon>Thermotogati</taxon>
        <taxon>Thermotogota</taxon>
        <taxon>Thermotogae</taxon>
        <taxon>Kosmotogales</taxon>
        <taxon>Kosmotogaceae</taxon>
        <taxon>Kosmotoga</taxon>
    </lineage>
</organism>
<accession>A0A0G2ZDX0</accession>
<evidence type="ECO:0000256" key="1">
    <source>
        <dbReference type="ARBA" id="ARBA00001933"/>
    </source>
</evidence>
<evidence type="ECO:0000259" key="4">
    <source>
        <dbReference type="Pfam" id="PF01168"/>
    </source>
</evidence>
<feature type="domain" description="Alanine racemase N-terminal" evidence="4">
    <location>
        <begin position="7"/>
        <end position="221"/>
    </location>
</feature>
<dbReference type="Proteomes" id="UP000035159">
    <property type="component" value="Chromosome"/>
</dbReference>
<reference evidence="5 6" key="1">
    <citation type="submission" date="2015-04" db="EMBL/GenBank/DDBJ databases">
        <title>Complete Genome Sequence of Kosmotoga pacifica SLHLJ1.</title>
        <authorList>
            <person name="Jiang L.J."/>
            <person name="Shao Z.Z."/>
            <person name="Jebbar M."/>
        </authorList>
    </citation>
    <scope>NUCLEOTIDE SEQUENCE [LARGE SCALE GENOMIC DNA]</scope>
    <source>
        <strain evidence="5 6">SLHLJ1</strain>
    </source>
</reference>
<dbReference type="KEGG" id="kpf:IX53_03230"/>
<comment type="cofactor">
    <cofactor evidence="1">
        <name>pyridoxal 5'-phosphate</name>
        <dbReference type="ChEBI" id="CHEBI:597326"/>
    </cofactor>
</comment>
<keyword evidence="3" id="KW-0413">Isomerase</keyword>
<keyword evidence="2" id="KW-0663">Pyridoxal phosphate</keyword>
<name>A0A0G2ZDX0_9BACT</name>
<evidence type="ECO:0000313" key="5">
    <source>
        <dbReference type="EMBL" id="AKI96998.1"/>
    </source>
</evidence>
<dbReference type="Gene3D" id="3.20.20.10">
    <property type="entry name" value="Alanine racemase"/>
    <property type="match status" value="1"/>
</dbReference>
<dbReference type="CDD" id="cd06815">
    <property type="entry name" value="PLPDE_III_AR_like_1"/>
    <property type="match status" value="1"/>
</dbReference>
<dbReference type="AlphaFoldDB" id="A0A0G2ZDX0"/>
<dbReference type="RefSeq" id="WP_047754133.1">
    <property type="nucleotide sequence ID" value="NZ_CAJUHA010000019.1"/>
</dbReference>
<sequence>MAFVEVYLDRIYHNAAFLNNLCAKKGIGVVGVTKVTCGDPAVARSLNKASIKIIGESRIENIERMKKAGIDSEFMLLRPPERSKIKEALELADYFLVSDLAILEAFVAADIETEVHGYIYMVDTGDLREGVWYREAEDELKEALKIARDKLLGIGTNLGCYGGVIATPEKFQILIDLSERLKRFTGFQLKILSAGNTASLPLVEYGTIPEGINQFRLGESIVCGTDVTNNRIVPGTRQDTFILHGEIIELKRKPSVPEGEIGQDAFGRKPHFEDRGVRLRAILDLGEQDVLPSGLIPLEQGIEVLHASSDHLIVDLTECPKEFRVGDTLSFRMSYGALLRVMTSKYVRKEYIHELQKGQSR</sequence>
<evidence type="ECO:0000256" key="3">
    <source>
        <dbReference type="ARBA" id="ARBA00023235"/>
    </source>
</evidence>
<dbReference type="OrthoDB" id="504078at2"/>